<proteinExistence type="predicted"/>
<evidence type="ECO:0000313" key="2">
    <source>
        <dbReference type="Proteomes" id="UP000594263"/>
    </source>
</evidence>
<keyword evidence="2" id="KW-1185">Reference proteome</keyword>
<dbReference type="AlphaFoldDB" id="A0A7N0TM38"/>
<dbReference type="EnsemblPlants" id="Kaladp0039s0611.1.v1.1">
    <property type="protein sequence ID" value="Kaladp0039s0611.1.v1.1.CDS.1"/>
    <property type="gene ID" value="Kaladp0039s0611.v1.1"/>
</dbReference>
<organism evidence="1 2">
    <name type="scientific">Kalanchoe fedtschenkoi</name>
    <name type="common">Lavender scallops</name>
    <name type="synonym">South American air plant</name>
    <dbReference type="NCBI Taxonomy" id="63787"/>
    <lineage>
        <taxon>Eukaryota</taxon>
        <taxon>Viridiplantae</taxon>
        <taxon>Streptophyta</taxon>
        <taxon>Embryophyta</taxon>
        <taxon>Tracheophyta</taxon>
        <taxon>Spermatophyta</taxon>
        <taxon>Magnoliopsida</taxon>
        <taxon>eudicotyledons</taxon>
        <taxon>Gunneridae</taxon>
        <taxon>Pentapetalae</taxon>
        <taxon>Saxifragales</taxon>
        <taxon>Crassulaceae</taxon>
        <taxon>Kalanchoe</taxon>
    </lineage>
</organism>
<protein>
    <submittedName>
        <fullName evidence="1">Uncharacterized protein</fullName>
    </submittedName>
</protein>
<accession>A0A7N0TM38</accession>
<name>A0A7N0TM38_KALFE</name>
<reference evidence="1" key="1">
    <citation type="submission" date="2021-01" db="UniProtKB">
        <authorList>
            <consortium name="EnsemblPlants"/>
        </authorList>
    </citation>
    <scope>IDENTIFICATION</scope>
</reference>
<dbReference type="Proteomes" id="UP000594263">
    <property type="component" value="Unplaced"/>
</dbReference>
<dbReference type="Gramene" id="Kaladp0039s0611.1.v1.1">
    <property type="protein sequence ID" value="Kaladp0039s0611.1.v1.1.CDS.1"/>
    <property type="gene ID" value="Kaladp0039s0611.v1.1"/>
</dbReference>
<sequence length="76" mass="8472">MIKLITKSEDPSLPLIVTQLEEIGRDEDNLCFSNSESGKDTFPVLPAQARRFISHSARRQPLPIKVMTLSSMAISD</sequence>
<evidence type="ECO:0000313" key="1">
    <source>
        <dbReference type="EnsemblPlants" id="Kaladp0039s0611.1.v1.1.CDS.1"/>
    </source>
</evidence>